<dbReference type="Pfam" id="PF13427">
    <property type="entry name" value="AadA_C"/>
    <property type="match status" value="1"/>
</dbReference>
<feature type="domain" description="Polymerase nucleotidyl transferase" evidence="5">
    <location>
        <begin position="37"/>
        <end position="69"/>
    </location>
</feature>
<dbReference type="Proteomes" id="UP000193711">
    <property type="component" value="Unassembled WGS sequence"/>
</dbReference>
<feature type="binding site" evidence="4">
    <location>
        <position position="392"/>
    </location>
    <ligand>
        <name>substrate</name>
    </ligand>
</feature>
<dbReference type="AlphaFoldDB" id="A0A1X7NY56"/>
<evidence type="ECO:0000313" key="8">
    <source>
        <dbReference type="EMBL" id="SMH42263.1"/>
    </source>
</evidence>
<organism evidence="8 9">
    <name type="scientific">Rathayibacter oskolensis</name>
    <dbReference type="NCBI Taxonomy" id="1891671"/>
    <lineage>
        <taxon>Bacteria</taxon>
        <taxon>Bacillati</taxon>
        <taxon>Actinomycetota</taxon>
        <taxon>Actinomycetes</taxon>
        <taxon>Micrococcales</taxon>
        <taxon>Microbacteriaceae</taxon>
        <taxon>Rathayibacter</taxon>
    </lineage>
</organism>
<feature type="binding site" evidence="4">
    <location>
        <position position="394"/>
    </location>
    <ligand>
        <name>substrate</name>
    </ligand>
</feature>
<keyword evidence="4" id="KW-0479">Metal-binding</keyword>
<dbReference type="PANTHER" id="PTHR10907">
    <property type="entry name" value="REGUCALCIN"/>
    <property type="match status" value="1"/>
</dbReference>
<gene>
    <name evidence="8" type="ORF">SAMN06295885_1942</name>
</gene>
<sequence length="583" mass="61957">MVTSLRAHLDAQLPGPEAADLERTLHELRKGVARVLGDELTGLYLTGSFALGCGDEASDVDVIVVSRRALTPGESAAARALHSALPDLPLRAAGRLEVGWTTASALRRPPGATGSWLYVDNGSRELVESSHDDSWNTRWLLRHRGIALAGPPAAALVPEPDPRELRREALRQAESRAAWIRDEPEVLLDGWAQPYAVLTVARLMWTATTGSIAGKEEAARWLGSEAPGFRRVLDASVGYRRRPFDPGANRADPALAVPAAAFIAWALAEVRTRVETPPSTAPRDPAALGYGGRMIDATPAGTPSYILSEGPVWDGGTSRLTWVDIEAGAVLSAPLTAEGVGAITRSDVGEQVGCALPLGDGRVLVALTRRLAILEVDGSLTRGSELLPEGHRFNDGSIDPQGRLVVGSLTLGESVGDDVLLRIEHDGSVTVLDHDLKLSNGLAWSPDGSVMYSVDTESGVVYRRPYPDGARETFLELEEGVFVDGMTVDSEGRLWCAIWGGSGVRVYDAEGRRVEGEGIAVDAPHVSSIAFAGESLDVAVLSSASRDLSAEERAAHPSAGALWLARPGARGLPATRWVETRLP</sequence>
<proteinExistence type="inferred from homology"/>
<dbReference type="CDD" id="cd05403">
    <property type="entry name" value="NT_KNTase_like"/>
    <property type="match status" value="1"/>
</dbReference>
<dbReference type="InterPro" id="IPR043519">
    <property type="entry name" value="NT_sf"/>
</dbReference>
<dbReference type="SUPFAM" id="SSF81301">
    <property type="entry name" value="Nucleotidyltransferase"/>
    <property type="match status" value="1"/>
</dbReference>
<protein>
    <submittedName>
        <fullName evidence="8">Sugar lactone lactonase YvrE</fullName>
    </submittedName>
</protein>
<feature type="binding site" evidence="4">
    <location>
        <position position="309"/>
    </location>
    <ligand>
        <name>a divalent metal cation</name>
        <dbReference type="ChEBI" id="CHEBI:60240"/>
    </ligand>
</feature>
<dbReference type="InterPro" id="IPR002934">
    <property type="entry name" value="Polymerase_NTP_transf_dom"/>
</dbReference>
<evidence type="ECO:0000256" key="4">
    <source>
        <dbReference type="PIRSR" id="PIRSR605511-2"/>
    </source>
</evidence>
<evidence type="ECO:0000256" key="1">
    <source>
        <dbReference type="ARBA" id="ARBA00008853"/>
    </source>
</evidence>
<dbReference type="GO" id="GO:0005509">
    <property type="term" value="F:calcium ion binding"/>
    <property type="evidence" value="ECO:0007669"/>
    <property type="project" value="TreeGrafter"/>
</dbReference>
<dbReference type="InterPro" id="IPR011042">
    <property type="entry name" value="6-blade_b-propeller_TolB-like"/>
</dbReference>
<dbReference type="InterPro" id="IPR025184">
    <property type="entry name" value="AadA_C"/>
</dbReference>
<evidence type="ECO:0000256" key="2">
    <source>
        <dbReference type="ARBA" id="ARBA00022679"/>
    </source>
</evidence>
<comment type="similarity">
    <text evidence="1">Belongs to the SMP-30/CGR1 family.</text>
</comment>
<evidence type="ECO:0000313" key="9">
    <source>
        <dbReference type="Proteomes" id="UP000193711"/>
    </source>
</evidence>
<dbReference type="GO" id="GO:0019853">
    <property type="term" value="P:L-ascorbic acid biosynthetic process"/>
    <property type="evidence" value="ECO:0007669"/>
    <property type="project" value="TreeGrafter"/>
</dbReference>
<dbReference type="Pfam" id="PF01909">
    <property type="entry name" value="NTP_transf_2"/>
    <property type="match status" value="1"/>
</dbReference>
<dbReference type="PANTHER" id="PTHR10907:SF47">
    <property type="entry name" value="REGUCALCIN"/>
    <property type="match status" value="1"/>
</dbReference>
<evidence type="ECO:0000259" key="7">
    <source>
        <dbReference type="Pfam" id="PF13427"/>
    </source>
</evidence>
<feature type="domain" description="Adenylyltransferase AadA C-terminal" evidence="7">
    <location>
        <begin position="192"/>
        <end position="233"/>
    </location>
</feature>
<accession>A0A1X7NY56</accession>
<keyword evidence="2" id="KW-0808">Transferase</keyword>
<evidence type="ECO:0000256" key="3">
    <source>
        <dbReference type="PIRSR" id="PIRSR605511-1"/>
    </source>
</evidence>
<dbReference type="PRINTS" id="PR01790">
    <property type="entry name" value="SMP30FAMILY"/>
</dbReference>
<dbReference type="STRING" id="1891671.SAMN06295885_1942"/>
<comment type="cofactor">
    <cofactor evidence="4">
        <name>Zn(2+)</name>
        <dbReference type="ChEBI" id="CHEBI:29105"/>
    </cofactor>
    <text evidence="4">Binds 1 divalent metal cation per subunit.</text>
</comment>
<feature type="active site" description="Proton donor/acceptor" evidence="3">
    <location>
        <position position="484"/>
    </location>
</feature>
<feature type="domain" description="SMP-30/Gluconolactonase/LRE-like region" evidence="6">
    <location>
        <begin position="307"/>
        <end position="544"/>
    </location>
</feature>
<evidence type="ECO:0000259" key="5">
    <source>
        <dbReference type="Pfam" id="PF01909"/>
    </source>
</evidence>
<dbReference type="GO" id="GO:0004341">
    <property type="term" value="F:gluconolactonase activity"/>
    <property type="evidence" value="ECO:0007669"/>
    <property type="project" value="TreeGrafter"/>
</dbReference>
<reference evidence="9" key="1">
    <citation type="submission" date="2017-04" db="EMBL/GenBank/DDBJ databases">
        <authorList>
            <person name="Varghese N."/>
            <person name="Submissions S."/>
        </authorList>
    </citation>
    <scope>NUCLEOTIDE SEQUENCE [LARGE SCALE GENOMIC DNA]</scope>
    <source>
        <strain evidence="9">VKM Ac-2121</strain>
    </source>
</reference>
<name>A0A1X7NY56_9MICO</name>
<feature type="binding site" evidence="4">
    <location>
        <position position="440"/>
    </location>
    <ligand>
        <name>a divalent metal cation</name>
        <dbReference type="ChEBI" id="CHEBI:60240"/>
    </ligand>
</feature>
<dbReference type="EMBL" id="FXBM01000002">
    <property type="protein sequence ID" value="SMH42263.1"/>
    <property type="molecule type" value="Genomic_DNA"/>
</dbReference>
<keyword evidence="4" id="KW-0862">Zinc</keyword>
<dbReference type="InterPro" id="IPR005511">
    <property type="entry name" value="SMP-30"/>
</dbReference>
<dbReference type="GO" id="GO:0016779">
    <property type="term" value="F:nucleotidyltransferase activity"/>
    <property type="evidence" value="ECO:0007669"/>
    <property type="project" value="InterPro"/>
</dbReference>
<evidence type="ECO:0000259" key="6">
    <source>
        <dbReference type="Pfam" id="PF08450"/>
    </source>
</evidence>
<feature type="binding site" evidence="4">
    <location>
        <position position="484"/>
    </location>
    <ligand>
        <name>a divalent metal cation</name>
        <dbReference type="ChEBI" id="CHEBI:60240"/>
    </ligand>
</feature>
<dbReference type="Pfam" id="PF08450">
    <property type="entry name" value="SGL"/>
    <property type="match status" value="1"/>
</dbReference>
<dbReference type="RefSeq" id="WP_165759583.1">
    <property type="nucleotide sequence ID" value="NZ_FXBM01000002.1"/>
</dbReference>
<keyword evidence="9" id="KW-1185">Reference proteome</keyword>
<dbReference type="SUPFAM" id="SSF63829">
    <property type="entry name" value="Calcium-dependent phosphotriesterase"/>
    <property type="match status" value="1"/>
</dbReference>
<dbReference type="Gene3D" id="2.120.10.30">
    <property type="entry name" value="TolB, C-terminal domain"/>
    <property type="match status" value="1"/>
</dbReference>
<dbReference type="InterPro" id="IPR013658">
    <property type="entry name" value="SGL"/>
</dbReference>